<evidence type="ECO:0000256" key="1">
    <source>
        <dbReference type="SAM" id="MobiDB-lite"/>
    </source>
</evidence>
<reference evidence="2" key="1">
    <citation type="submission" date="2021-02" db="EMBL/GenBank/DDBJ databases">
        <authorList>
            <person name="Dougan E. K."/>
            <person name="Rhodes N."/>
            <person name="Thang M."/>
            <person name="Chan C."/>
        </authorList>
    </citation>
    <scope>NUCLEOTIDE SEQUENCE</scope>
</reference>
<proteinExistence type="predicted"/>
<feature type="region of interest" description="Disordered" evidence="1">
    <location>
        <begin position="871"/>
        <end position="892"/>
    </location>
</feature>
<sequence length="892" mass="97742">MAPNTNKPAKVKQEKAPGGRGRGRGRGGGVVAAVIDEQATPAAGILEGSVNSQHLTRVLDALTAIKENSVLCDVKDQAPLAITASQASSTIAPYDPQLPKQAREAKGSYTCGANLLWIDLLVSITPHVPVNEASIQKGMDKYFPSPDINWELGKVVIGILPAQLDVLAEGKTAPTGLRLPSPEEYLHSFVLKVADRVRAAASMGELKSWANLMLSLPVTFQLAAGQEKLYFSGISIRENYGTGFDLLFRSTVQRIYELAIYRDSQTTKMTYKEVAQKWKSSVTFSTITEEGDAKDWSSFVEVALSVYDRCLKRPVVQRLILDAEEKWGKQTPWDSVYKLDTLVSKCGKPCGRADTAGPLDRMAWVIRCVHDFLDSEQLQRTALSVRNLSGKGLFGHKGTADLLVYKYGLGVYIKDYLEGSVLDATQKAEIRKVFRDHETYRAAFGSPGYMAEHDLSWMGALCQPARSACTVLKQLVYTTEHDAKIKRMMTSGALVADWLDHEEEVKVVASPQQQMQDSIVNTLKRTADGSGNNDSTESLVRSLPETDLVRVMDSISEAKRSARQFIKLFVDEERTEGVMAALNESALSRMAKSEFLMVNYDVKNSGEPVTAPHIRVAPLKVDLLRRCIQRTCKFMDSPDAMPENVLFTVFDGGKTGNQTQIMNQFAASDKSSMPKTARSLHLCYEENSVVARMERYRANTSLQQLEIVHIVHNCGVVPPGTKKRRNRAYYAGTSHGQVIQNIVLPSDADVWTASFASKKEMYDKLRVDVGGPTAGGENLTKRTDDSIEPFCFHSMPLSVYKELLEVDLRPQAILDWTAGDGQLAWGGAHLAELLSSTAAGAAVPAATGRASGRGRGRGRGTPAALMQKIQELRRSQGNAADSGEAEPPAAQE</sequence>
<comment type="caution">
    <text evidence="2">The sequence shown here is derived from an EMBL/GenBank/DDBJ whole genome shotgun (WGS) entry which is preliminary data.</text>
</comment>
<organism evidence="2 3">
    <name type="scientific">Symbiodinium pilosum</name>
    <name type="common">Dinoflagellate</name>
    <dbReference type="NCBI Taxonomy" id="2952"/>
    <lineage>
        <taxon>Eukaryota</taxon>
        <taxon>Sar</taxon>
        <taxon>Alveolata</taxon>
        <taxon>Dinophyceae</taxon>
        <taxon>Suessiales</taxon>
        <taxon>Symbiodiniaceae</taxon>
        <taxon>Symbiodinium</taxon>
    </lineage>
</organism>
<dbReference type="EMBL" id="CAJNIZ010003716">
    <property type="protein sequence ID" value="CAE7225114.1"/>
    <property type="molecule type" value="Genomic_DNA"/>
</dbReference>
<protein>
    <submittedName>
        <fullName evidence="2">Uncharacterized protein</fullName>
    </submittedName>
</protein>
<accession>A0A812KDM9</accession>
<dbReference type="AlphaFoldDB" id="A0A812KDM9"/>
<name>A0A812KDM9_SYMPI</name>
<keyword evidence="3" id="KW-1185">Reference proteome</keyword>
<evidence type="ECO:0000313" key="2">
    <source>
        <dbReference type="EMBL" id="CAE7225114.1"/>
    </source>
</evidence>
<dbReference type="Proteomes" id="UP000649617">
    <property type="component" value="Unassembled WGS sequence"/>
</dbReference>
<feature type="region of interest" description="Disordered" evidence="1">
    <location>
        <begin position="1"/>
        <end position="28"/>
    </location>
</feature>
<dbReference type="OrthoDB" id="423532at2759"/>
<evidence type="ECO:0000313" key="3">
    <source>
        <dbReference type="Proteomes" id="UP000649617"/>
    </source>
</evidence>
<gene>
    <name evidence="2" type="ORF">SPIL2461_LOCUS3134</name>
</gene>